<keyword evidence="5" id="KW-0547">Nucleotide-binding</keyword>
<dbReference type="EC" id="2.1.1.72" evidence="1"/>
<evidence type="ECO:0000313" key="12">
    <source>
        <dbReference type="Proteomes" id="UP000019364"/>
    </source>
</evidence>
<dbReference type="PROSITE" id="PS00092">
    <property type="entry name" value="N6_MTASE"/>
    <property type="match status" value="1"/>
</dbReference>
<evidence type="ECO:0000256" key="5">
    <source>
        <dbReference type="ARBA" id="ARBA00022741"/>
    </source>
</evidence>
<dbReference type="Pfam" id="PF00270">
    <property type="entry name" value="DEAD"/>
    <property type="match status" value="1"/>
</dbReference>
<proteinExistence type="predicted"/>
<evidence type="ECO:0000259" key="10">
    <source>
        <dbReference type="PROSITE" id="PS51194"/>
    </source>
</evidence>
<organism evidence="11 12">
    <name type="scientific">Paenibacillus pini JCM 16418</name>
    <dbReference type="NCBI Taxonomy" id="1236976"/>
    <lineage>
        <taxon>Bacteria</taxon>
        <taxon>Bacillati</taxon>
        <taxon>Bacillota</taxon>
        <taxon>Bacilli</taxon>
        <taxon>Bacillales</taxon>
        <taxon>Paenibacillaceae</taxon>
        <taxon>Paenibacillus</taxon>
    </lineage>
</organism>
<reference evidence="11 12" key="1">
    <citation type="journal article" date="2014" name="Genome Announc.">
        <title>Draft Genome Sequence of Paenibacillus pini JCM 16418T, Isolated from the Rhizosphere of Pine Tree.</title>
        <authorList>
            <person name="Yuki M."/>
            <person name="Oshima K."/>
            <person name="Suda W."/>
            <person name="Oshida Y."/>
            <person name="Kitamura K."/>
            <person name="Iida Y."/>
            <person name="Hattori M."/>
            <person name="Ohkuma M."/>
        </authorList>
    </citation>
    <scope>NUCLEOTIDE SEQUENCE [LARGE SCALE GENOMIC DNA]</scope>
    <source>
        <strain evidence="11 12">JCM 16418</strain>
    </source>
</reference>
<dbReference type="eggNOG" id="COG0553">
    <property type="taxonomic scope" value="Bacteria"/>
</dbReference>
<dbReference type="AlphaFoldDB" id="W7YQK5"/>
<evidence type="ECO:0000256" key="7">
    <source>
        <dbReference type="ARBA" id="ARBA00022840"/>
    </source>
</evidence>
<evidence type="ECO:0000313" key="11">
    <source>
        <dbReference type="EMBL" id="GAF10837.1"/>
    </source>
</evidence>
<dbReference type="InterPro" id="IPR029063">
    <property type="entry name" value="SAM-dependent_MTases_sf"/>
</dbReference>
<dbReference type="RefSeq" id="WP_036653646.1">
    <property type="nucleotide sequence ID" value="NZ_BAVZ01000040.1"/>
</dbReference>
<keyword evidence="3" id="KW-0808">Transferase</keyword>
<dbReference type="Pfam" id="PF00271">
    <property type="entry name" value="Helicase_C"/>
    <property type="match status" value="1"/>
</dbReference>
<dbReference type="Gene3D" id="3.40.50.150">
    <property type="entry name" value="Vaccinia Virus protein VP39"/>
    <property type="match status" value="1"/>
</dbReference>
<dbReference type="GO" id="GO:0009007">
    <property type="term" value="F:site-specific DNA-methyltransferase (adenine-specific) activity"/>
    <property type="evidence" value="ECO:0007669"/>
    <property type="project" value="UniProtKB-EC"/>
</dbReference>
<dbReference type="OrthoDB" id="9814572at2"/>
<feature type="domain" description="Helicase ATP-binding" evidence="9">
    <location>
        <begin position="492"/>
        <end position="654"/>
    </location>
</feature>
<dbReference type="PANTHER" id="PTHR42933:SF1">
    <property type="entry name" value="SITE-SPECIFIC DNA-METHYLTRANSFERASE (ADENINE-SPECIFIC)"/>
    <property type="match status" value="1"/>
</dbReference>
<dbReference type="SMART" id="SM00487">
    <property type="entry name" value="DEXDc"/>
    <property type="match status" value="1"/>
</dbReference>
<keyword evidence="7" id="KW-0067">ATP-binding</keyword>
<dbReference type="EMBL" id="BAVZ01000040">
    <property type="protein sequence ID" value="GAF10837.1"/>
    <property type="molecule type" value="Genomic_DNA"/>
</dbReference>
<keyword evidence="6" id="KW-0680">Restriction system</keyword>
<dbReference type="SUPFAM" id="SSF52540">
    <property type="entry name" value="P-loop containing nucleoside triphosphate hydrolases"/>
    <property type="match status" value="2"/>
</dbReference>
<evidence type="ECO:0000256" key="6">
    <source>
        <dbReference type="ARBA" id="ARBA00022747"/>
    </source>
</evidence>
<dbReference type="PROSITE" id="PS51194">
    <property type="entry name" value="HELICASE_CTER"/>
    <property type="match status" value="1"/>
</dbReference>
<comment type="catalytic activity">
    <reaction evidence="8">
        <text>a 2'-deoxyadenosine in DNA + S-adenosyl-L-methionine = an N(6)-methyl-2'-deoxyadenosine in DNA + S-adenosyl-L-homocysteine + H(+)</text>
        <dbReference type="Rhea" id="RHEA:15197"/>
        <dbReference type="Rhea" id="RHEA-COMP:12418"/>
        <dbReference type="Rhea" id="RHEA-COMP:12419"/>
        <dbReference type="ChEBI" id="CHEBI:15378"/>
        <dbReference type="ChEBI" id="CHEBI:57856"/>
        <dbReference type="ChEBI" id="CHEBI:59789"/>
        <dbReference type="ChEBI" id="CHEBI:90615"/>
        <dbReference type="ChEBI" id="CHEBI:90616"/>
        <dbReference type="EC" id="2.1.1.72"/>
    </reaction>
</comment>
<dbReference type="Proteomes" id="UP000019364">
    <property type="component" value="Unassembled WGS sequence"/>
</dbReference>
<comment type="caution">
    <text evidence="11">The sequence shown here is derived from an EMBL/GenBank/DDBJ whole genome shotgun (WGS) entry which is preliminary data.</text>
</comment>
<dbReference type="GO" id="GO:0009307">
    <property type="term" value="P:DNA restriction-modification system"/>
    <property type="evidence" value="ECO:0007669"/>
    <property type="project" value="UniProtKB-KW"/>
</dbReference>
<dbReference type="GO" id="GO:0008170">
    <property type="term" value="F:N-methyltransferase activity"/>
    <property type="evidence" value="ECO:0007669"/>
    <property type="project" value="InterPro"/>
</dbReference>
<dbReference type="InterPro" id="IPR003356">
    <property type="entry name" value="DNA_methylase_A-5"/>
</dbReference>
<dbReference type="InterPro" id="IPR002052">
    <property type="entry name" value="DNA_methylase_N6_adenine_CS"/>
</dbReference>
<dbReference type="eggNOG" id="COG0827">
    <property type="taxonomic scope" value="Bacteria"/>
</dbReference>
<evidence type="ECO:0000256" key="4">
    <source>
        <dbReference type="ARBA" id="ARBA00022691"/>
    </source>
</evidence>
<protein>
    <recommendedName>
        <fullName evidence="1">site-specific DNA-methyltransferase (adenine-specific)</fullName>
        <ecNumber evidence="1">2.1.1.72</ecNumber>
    </recommendedName>
</protein>
<accession>W7YQK5</accession>
<dbReference type="Gene3D" id="3.40.50.300">
    <property type="entry name" value="P-loop containing nucleotide triphosphate hydrolases"/>
    <property type="match status" value="2"/>
</dbReference>
<dbReference type="STRING" id="1236976.JCM16418_5062"/>
<keyword evidence="12" id="KW-1185">Reference proteome</keyword>
<evidence type="ECO:0000256" key="3">
    <source>
        <dbReference type="ARBA" id="ARBA00022679"/>
    </source>
</evidence>
<dbReference type="PROSITE" id="PS51192">
    <property type="entry name" value="HELICASE_ATP_BIND_1"/>
    <property type="match status" value="1"/>
</dbReference>
<dbReference type="PRINTS" id="PR00507">
    <property type="entry name" value="N12N6MTFRASE"/>
</dbReference>
<name>W7YQK5_9BACL</name>
<evidence type="ECO:0000256" key="2">
    <source>
        <dbReference type="ARBA" id="ARBA00022603"/>
    </source>
</evidence>
<dbReference type="InterPro" id="IPR051537">
    <property type="entry name" value="DNA_Adenine_Mtase"/>
</dbReference>
<dbReference type="InterPro" id="IPR027417">
    <property type="entry name" value="P-loop_NTPase"/>
</dbReference>
<dbReference type="InterPro" id="IPR014001">
    <property type="entry name" value="Helicase_ATP-bd"/>
</dbReference>
<dbReference type="InterPro" id="IPR011545">
    <property type="entry name" value="DEAD/DEAH_box_helicase_dom"/>
</dbReference>
<keyword evidence="2" id="KW-0489">Methyltransferase</keyword>
<dbReference type="GO" id="GO:0032259">
    <property type="term" value="P:methylation"/>
    <property type="evidence" value="ECO:0007669"/>
    <property type="project" value="UniProtKB-KW"/>
</dbReference>
<evidence type="ECO:0000259" key="9">
    <source>
        <dbReference type="PROSITE" id="PS51192"/>
    </source>
</evidence>
<evidence type="ECO:0000256" key="1">
    <source>
        <dbReference type="ARBA" id="ARBA00011900"/>
    </source>
</evidence>
<dbReference type="GO" id="GO:0003677">
    <property type="term" value="F:DNA binding"/>
    <property type="evidence" value="ECO:0007669"/>
    <property type="project" value="InterPro"/>
</dbReference>
<dbReference type="Pfam" id="PF02384">
    <property type="entry name" value="N6_Mtase"/>
    <property type="match status" value="1"/>
</dbReference>
<gene>
    <name evidence="11" type="ORF">JCM16418_5062</name>
</gene>
<feature type="domain" description="Helicase C-terminal" evidence="10">
    <location>
        <begin position="822"/>
        <end position="977"/>
    </location>
</feature>
<sequence>MTYEIQNVTIPQDKRKGINEKILHLIQNSECEKYGISPQDVYSSYTGDGGLHGLSFYDYDSFHSYTEAKKLEEVGQFFTPSAVSKFIVDTVNPSMNDLIADLTCGHGSFFNWLPNQLNTYGNELDMKAVKVARFLYPDINITNDDIRNYDSKGVKFDIVLGNPPFNLKWNVDRNEYLSQLYYMIKAHEVLKPSGLIAIIVPLSFLNDEFSDGGMIKQINSLYNFIYQVELPSNSFKSVGVNSFRTKIMYFQKQSEYISTVTPYNSNILKLNELSVVSSSHIFNTYIKPVTEQKEKIKHKLFFEQMQGKNEDLEFQSKIKKYLFDIKRNKNIKQHFTKAQDYVNKYYNQVKPEGMSFPEWEKVRLTKNKVISYLKRMLKNQHVKEIDKIELVKTNYGLRLKGYSQKNKIYLSKYSGVKEASFVDMVINNEYPFTNTKYNKLVKEKINSYKQQSKPFNEIQQNEYNSNWLNNYSLNDSLNECLIKLNKIQREDIGKILQKNYGLLQWDCGGGKSLAAITYSQYHLQHKNVRNMFIVAPAIAIVGTFESALTSYGIPYVKIDSIKSMASIRPYDIILVTFNMLIKYQRHIKKFIRLNGRKIGLVLDESDSIASMTSKRTKATLNVFKKVKYKLLTTGTSVRNSIGEAYPQFNLLFNSSVNFINCCKDIYVQDKKTNELKTEQNKFYLKPYPQYHKGQKLFRESHIPEKITVFGVSQATQHIYNSGTLKKLIDSTIITRTLEEITGRSFANILQDTCTFNSNEKELYKKIINEFYEMARNINRTGNSRKDRMLEIIQQLNMLIRSCSAPHLFREYSGKGYSSKFGKVFSMLKKWNNEPVVIGCRYKKTVYSYAKYIRELFPDRRLFIVTGEDMNLKQRKEMIAEMKKEKNSIMVCTQQSLPSSISINYVNKIIVTELAWNGASLHQFTARFIRFDSESDNKEIHYVTYENSIESNLLKLILNKEKLNLFMKNDNVNDDELFKRFGVDFDILSMLMTKETDHNGYTRLSWGKQEIN</sequence>
<keyword evidence="4" id="KW-0949">S-adenosyl-L-methionine</keyword>
<dbReference type="CDD" id="cd02440">
    <property type="entry name" value="AdoMet_MTases"/>
    <property type="match status" value="1"/>
</dbReference>
<dbReference type="GO" id="GO:0005524">
    <property type="term" value="F:ATP binding"/>
    <property type="evidence" value="ECO:0007669"/>
    <property type="project" value="UniProtKB-KW"/>
</dbReference>
<dbReference type="SUPFAM" id="SSF53335">
    <property type="entry name" value="S-adenosyl-L-methionine-dependent methyltransferases"/>
    <property type="match status" value="1"/>
</dbReference>
<dbReference type="InterPro" id="IPR001650">
    <property type="entry name" value="Helicase_C-like"/>
</dbReference>
<evidence type="ECO:0000256" key="8">
    <source>
        <dbReference type="ARBA" id="ARBA00047942"/>
    </source>
</evidence>
<dbReference type="PANTHER" id="PTHR42933">
    <property type="entry name" value="SLR6095 PROTEIN"/>
    <property type="match status" value="1"/>
</dbReference>